<protein>
    <submittedName>
        <fullName evidence="2">Putative DNA-binding protein</fullName>
    </submittedName>
</protein>
<dbReference type="Gene3D" id="3.30.950.30">
    <property type="entry name" value="Schlafen, AAA domain"/>
    <property type="match status" value="1"/>
</dbReference>
<comment type="caution">
    <text evidence="2">The sequence shown here is derived from an EMBL/GenBank/DDBJ whole genome shotgun (WGS) entry which is preliminary data.</text>
</comment>
<dbReference type="InterPro" id="IPR038461">
    <property type="entry name" value="Schlafen_AlbA_2_dom_sf"/>
</dbReference>
<evidence type="ECO:0000259" key="1">
    <source>
        <dbReference type="Pfam" id="PF04326"/>
    </source>
</evidence>
<evidence type="ECO:0000313" key="2">
    <source>
        <dbReference type="EMBL" id="TDR38430.1"/>
    </source>
</evidence>
<dbReference type="Proteomes" id="UP000295293">
    <property type="component" value="Unassembled WGS sequence"/>
</dbReference>
<evidence type="ECO:0000313" key="3">
    <source>
        <dbReference type="Proteomes" id="UP000295293"/>
    </source>
</evidence>
<gene>
    <name evidence="2" type="ORF">DFR29_121102</name>
</gene>
<dbReference type="GO" id="GO:0003677">
    <property type="term" value="F:DNA binding"/>
    <property type="evidence" value="ECO:0007669"/>
    <property type="project" value="UniProtKB-KW"/>
</dbReference>
<dbReference type="EMBL" id="SNZH01000021">
    <property type="protein sequence ID" value="TDR38430.1"/>
    <property type="molecule type" value="Genomic_DNA"/>
</dbReference>
<keyword evidence="3" id="KW-1185">Reference proteome</keyword>
<dbReference type="PANTHER" id="PTHR30595:SF6">
    <property type="entry name" value="SCHLAFEN ALBA-2 DOMAIN-CONTAINING PROTEIN"/>
    <property type="match status" value="1"/>
</dbReference>
<reference evidence="2 3" key="1">
    <citation type="submission" date="2019-03" db="EMBL/GenBank/DDBJ databases">
        <title>Genomic Encyclopedia of Type Strains, Phase IV (KMG-IV): sequencing the most valuable type-strain genomes for metagenomic binning, comparative biology and taxonomic classification.</title>
        <authorList>
            <person name="Goeker M."/>
        </authorList>
    </citation>
    <scope>NUCLEOTIDE SEQUENCE [LARGE SCALE GENOMIC DNA]</scope>
    <source>
        <strain evidence="2 3">DSM 21667</strain>
    </source>
</reference>
<keyword evidence="2" id="KW-0238">DNA-binding</keyword>
<dbReference type="RefSeq" id="WP_133821522.1">
    <property type="nucleotide sequence ID" value="NZ_SNZH01000021.1"/>
</dbReference>
<sequence length="401" mass="44958">MLPITFGTITGDEVCGLVTRETRESRRLDFKRELYKIGAGETSETRSREMRELVADVVAFANSEGGDIVIGVDEMDEVAVAAAGVDLTEATEFERKLANYWKDKVDPPLSSVVDSRVIQSPSDASKAFVLIRVRPSQNAPHRTSAERIFYERNGAQKNAMDMSRIREAFLREDIHYDAFDAFRRNRQRQVQDGVTSGLPFLQLHAAPLHALARSSRQLLNFENLNPRDTMPSITHVDREFFTATGFFCTSDADDDSGPLGYQVFFDGRYEQVIGGKKQNGDHILPLGWIMRGIAMALRHTRRVADQLGNGPILVGVTGTYLSDSILDPGNRQWVTRKSKVAPNEVVWCPEIRLEALPERSIDFAKLLAPTLLPLFLSYNRDKVELSLDEAAWSIIDRALPS</sequence>
<dbReference type="AlphaFoldDB" id="A0A4R6YMB0"/>
<dbReference type="PANTHER" id="PTHR30595">
    <property type="entry name" value="GLPR-RELATED TRANSCRIPTIONAL REPRESSOR"/>
    <property type="match status" value="1"/>
</dbReference>
<dbReference type="Pfam" id="PF04326">
    <property type="entry name" value="SLFN_AlbA_2"/>
    <property type="match status" value="1"/>
</dbReference>
<proteinExistence type="predicted"/>
<dbReference type="InterPro" id="IPR007421">
    <property type="entry name" value="Schlafen_AlbA_2_dom"/>
</dbReference>
<feature type="domain" description="Schlafen AlbA-2" evidence="1">
    <location>
        <begin position="24"/>
        <end position="160"/>
    </location>
</feature>
<organism evidence="2 3">
    <name type="scientific">Tahibacter aquaticus</name>
    <dbReference type="NCBI Taxonomy" id="520092"/>
    <lineage>
        <taxon>Bacteria</taxon>
        <taxon>Pseudomonadati</taxon>
        <taxon>Pseudomonadota</taxon>
        <taxon>Gammaproteobacteria</taxon>
        <taxon>Lysobacterales</taxon>
        <taxon>Rhodanobacteraceae</taxon>
        <taxon>Tahibacter</taxon>
    </lineage>
</organism>
<name>A0A4R6YMB0_9GAMM</name>
<accession>A0A4R6YMB0</accession>
<dbReference type="OrthoDB" id="9807853at2"/>